<organism evidence="1 2">
    <name type="scientific">Burkholderia ambifaria IOP40-10</name>
    <dbReference type="NCBI Taxonomy" id="396596"/>
    <lineage>
        <taxon>Bacteria</taxon>
        <taxon>Pseudomonadati</taxon>
        <taxon>Pseudomonadota</taxon>
        <taxon>Betaproteobacteria</taxon>
        <taxon>Burkholderiales</taxon>
        <taxon>Burkholderiaceae</taxon>
        <taxon>Burkholderia</taxon>
        <taxon>Burkholderia cepacia complex</taxon>
    </lineage>
</organism>
<name>B1FP79_9BURK</name>
<sequence>MFDTENCVGLLSGLGDGFENFSIRSVKLKRCAS</sequence>
<evidence type="ECO:0000313" key="2">
    <source>
        <dbReference type="Proteomes" id="UP000005463"/>
    </source>
</evidence>
<dbReference type="AlphaFoldDB" id="B1FP79"/>
<accession>B1FP79</accession>
<evidence type="ECO:0000313" key="1">
    <source>
        <dbReference type="EMBL" id="EDT00645.1"/>
    </source>
</evidence>
<proteinExistence type="predicted"/>
<comment type="caution">
    <text evidence="1">The sequence shown here is derived from an EMBL/GenBank/DDBJ whole genome shotgun (WGS) entry which is preliminary data.</text>
</comment>
<gene>
    <name evidence="1" type="ORF">BamIOP4010DRAFT_5840</name>
</gene>
<protein>
    <submittedName>
        <fullName evidence="1">Uncharacterized protein</fullName>
    </submittedName>
</protein>
<reference evidence="1 2" key="1">
    <citation type="submission" date="2008-03" db="EMBL/GenBank/DDBJ databases">
        <title>Sequencing of the draft genome and assembly of Burkholderia ambifaria IOP40-10.</title>
        <authorList>
            <consortium name="US DOE Joint Genome Institute (JGI-PGF)"/>
            <person name="Copeland A."/>
            <person name="Lucas S."/>
            <person name="Lapidus A."/>
            <person name="Glavina del Rio T."/>
            <person name="Dalin E."/>
            <person name="Tice H."/>
            <person name="Bruce D."/>
            <person name="Goodwin L."/>
            <person name="Pitluck S."/>
            <person name="Larimer F."/>
            <person name="Land M.L."/>
            <person name="Hauser L."/>
            <person name="Tiedje J."/>
            <person name="Richardson P."/>
        </authorList>
    </citation>
    <scope>NUCLEOTIDE SEQUENCE [LARGE SCALE GENOMIC DNA]</scope>
    <source>
        <strain evidence="1 2">IOP40-10</strain>
    </source>
</reference>
<dbReference type="Proteomes" id="UP000005463">
    <property type="component" value="Unassembled WGS sequence"/>
</dbReference>
<dbReference type="EMBL" id="ABLC01000258">
    <property type="protein sequence ID" value="EDT00645.1"/>
    <property type="molecule type" value="Genomic_DNA"/>
</dbReference>